<dbReference type="AlphaFoldDB" id="A0A5B7G0V4"/>
<evidence type="ECO:0000313" key="2">
    <source>
        <dbReference type="Proteomes" id="UP000324222"/>
    </source>
</evidence>
<accession>A0A5B7G0V4</accession>
<proteinExistence type="predicted"/>
<dbReference type="EMBL" id="VSRR010010182">
    <property type="protein sequence ID" value="MPC51446.1"/>
    <property type="molecule type" value="Genomic_DNA"/>
</dbReference>
<protein>
    <submittedName>
        <fullName evidence="1">Uncharacterized protein</fullName>
    </submittedName>
</protein>
<reference evidence="1 2" key="1">
    <citation type="submission" date="2019-05" db="EMBL/GenBank/DDBJ databases">
        <title>Another draft genome of Portunus trituberculatus and its Hox gene families provides insights of decapod evolution.</title>
        <authorList>
            <person name="Jeong J.-H."/>
            <person name="Song I."/>
            <person name="Kim S."/>
            <person name="Choi T."/>
            <person name="Kim D."/>
            <person name="Ryu S."/>
            <person name="Kim W."/>
        </authorList>
    </citation>
    <scope>NUCLEOTIDE SEQUENCE [LARGE SCALE GENOMIC DNA]</scope>
    <source>
        <tissue evidence="1">Muscle</tissue>
    </source>
</reference>
<sequence>MAAQQVPMCHVCGFFQTRKIHMMKLMSRLYIYDNRSDNDNNEETEVKQVTGLASQEPQFSTNATILSSTTIATDHEKHQDLGICVNLEKTQSDKASKMLIGIFPT</sequence>
<name>A0A5B7G0V4_PORTR</name>
<comment type="caution">
    <text evidence="1">The sequence shown here is derived from an EMBL/GenBank/DDBJ whole genome shotgun (WGS) entry which is preliminary data.</text>
</comment>
<gene>
    <name evidence="1" type="ORF">E2C01_045291</name>
</gene>
<dbReference type="Proteomes" id="UP000324222">
    <property type="component" value="Unassembled WGS sequence"/>
</dbReference>
<keyword evidence="2" id="KW-1185">Reference proteome</keyword>
<organism evidence="1 2">
    <name type="scientific">Portunus trituberculatus</name>
    <name type="common">Swimming crab</name>
    <name type="synonym">Neptunus trituberculatus</name>
    <dbReference type="NCBI Taxonomy" id="210409"/>
    <lineage>
        <taxon>Eukaryota</taxon>
        <taxon>Metazoa</taxon>
        <taxon>Ecdysozoa</taxon>
        <taxon>Arthropoda</taxon>
        <taxon>Crustacea</taxon>
        <taxon>Multicrustacea</taxon>
        <taxon>Malacostraca</taxon>
        <taxon>Eumalacostraca</taxon>
        <taxon>Eucarida</taxon>
        <taxon>Decapoda</taxon>
        <taxon>Pleocyemata</taxon>
        <taxon>Brachyura</taxon>
        <taxon>Eubrachyura</taxon>
        <taxon>Portunoidea</taxon>
        <taxon>Portunidae</taxon>
        <taxon>Portuninae</taxon>
        <taxon>Portunus</taxon>
    </lineage>
</organism>
<evidence type="ECO:0000313" key="1">
    <source>
        <dbReference type="EMBL" id="MPC51446.1"/>
    </source>
</evidence>